<dbReference type="EMBL" id="KE504184">
    <property type="protein sequence ID" value="EPS96782.1"/>
    <property type="molecule type" value="Genomic_DNA"/>
</dbReference>
<dbReference type="Proteomes" id="UP000015241">
    <property type="component" value="Unassembled WGS sequence"/>
</dbReference>
<evidence type="ECO:0000256" key="1">
    <source>
        <dbReference type="SAM" id="MobiDB-lite"/>
    </source>
</evidence>
<name>S8DVY7_FOMSC</name>
<feature type="region of interest" description="Disordered" evidence="1">
    <location>
        <begin position="47"/>
        <end position="74"/>
    </location>
</feature>
<dbReference type="InParanoid" id="S8DVY7"/>
<dbReference type="HOGENOM" id="CLU_2145911_0_0_1"/>
<evidence type="ECO:0000313" key="3">
    <source>
        <dbReference type="Proteomes" id="UP000015241"/>
    </source>
</evidence>
<keyword evidence="3" id="KW-1185">Reference proteome</keyword>
<gene>
    <name evidence="2" type="ORF">FOMPIDRAFT_1025285</name>
</gene>
<proteinExistence type="predicted"/>
<dbReference type="AlphaFoldDB" id="S8DVY7"/>
<accession>S8DVY7</accession>
<sequence>MSALPCADQTCAGLYRFSTLQSVYGTNDRACKRSAYSALLHLSVRRAGGTLPPPHAGTPHHRTTGRMLERGPQSPIRPLLRVPACGSESPSAEGHCVQTRIHARALACSSDR</sequence>
<reference evidence="2 3" key="1">
    <citation type="journal article" date="2012" name="Science">
        <title>The Paleozoic origin of enzymatic lignin decomposition reconstructed from 31 fungal genomes.</title>
        <authorList>
            <person name="Floudas D."/>
            <person name="Binder M."/>
            <person name="Riley R."/>
            <person name="Barry K."/>
            <person name="Blanchette R.A."/>
            <person name="Henrissat B."/>
            <person name="Martinez A.T."/>
            <person name="Otillar R."/>
            <person name="Spatafora J.W."/>
            <person name="Yadav J.S."/>
            <person name="Aerts A."/>
            <person name="Benoit I."/>
            <person name="Boyd A."/>
            <person name="Carlson A."/>
            <person name="Copeland A."/>
            <person name="Coutinho P.M."/>
            <person name="de Vries R.P."/>
            <person name="Ferreira P."/>
            <person name="Findley K."/>
            <person name="Foster B."/>
            <person name="Gaskell J."/>
            <person name="Glotzer D."/>
            <person name="Gorecki P."/>
            <person name="Heitman J."/>
            <person name="Hesse C."/>
            <person name="Hori C."/>
            <person name="Igarashi K."/>
            <person name="Jurgens J.A."/>
            <person name="Kallen N."/>
            <person name="Kersten P."/>
            <person name="Kohler A."/>
            <person name="Kuees U."/>
            <person name="Kumar T.K.A."/>
            <person name="Kuo A."/>
            <person name="LaButti K."/>
            <person name="Larrondo L.F."/>
            <person name="Lindquist E."/>
            <person name="Ling A."/>
            <person name="Lombard V."/>
            <person name="Lucas S."/>
            <person name="Lundell T."/>
            <person name="Martin R."/>
            <person name="McLaughlin D.J."/>
            <person name="Morgenstern I."/>
            <person name="Morin E."/>
            <person name="Murat C."/>
            <person name="Nagy L.G."/>
            <person name="Nolan M."/>
            <person name="Ohm R.A."/>
            <person name="Patyshakuliyeva A."/>
            <person name="Rokas A."/>
            <person name="Ruiz-Duenas F.J."/>
            <person name="Sabat G."/>
            <person name="Salamov A."/>
            <person name="Samejima M."/>
            <person name="Schmutz J."/>
            <person name="Slot J.C."/>
            <person name="St John F."/>
            <person name="Stenlid J."/>
            <person name="Sun H."/>
            <person name="Sun S."/>
            <person name="Syed K."/>
            <person name="Tsang A."/>
            <person name="Wiebenga A."/>
            <person name="Young D."/>
            <person name="Pisabarro A."/>
            <person name="Eastwood D.C."/>
            <person name="Martin F."/>
            <person name="Cullen D."/>
            <person name="Grigoriev I.V."/>
            <person name="Hibbett D.S."/>
        </authorList>
    </citation>
    <scope>NUCLEOTIDE SEQUENCE</scope>
    <source>
        <strain evidence="3">FP-58527</strain>
    </source>
</reference>
<evidence type="ECO:0000313" key="2">
    <source>
        <dbReference type="EMBL" id="EPS96782.1"/>
    </source>
</evidence>
<protein>
    <submittedName>
        <fullName evidence="2">Uncharacterized protein</fullName>
    </submittedName>
</protein>
<organism evidence="2 3">
    <name type="scientific">Fomitopsis schrenkii</name>
    <name type="common">Brown rot fungus</name>
    <dbReference type="NCBI Taxonomy" id="2126942"/>
    <lineage>
        <taxon>Eukaryota</taxon>
        <taxon>Fungi</taxon>
        <taxon>Dikarya</taxon>
        <taxon>Basidiomycota</taxon>
        <taxon>Agaricomycotina</taxon>
        <taxon>Agaricomycetes</taxon>
        <taxon>Polyporales</taxon>
        <taxon>Fomitopsis</taxon>
    </lineage>
</organism>